<keyword evidence="1" id="KW-0812">Transmembrane</keyword>
<feature type="transmembrane region" description="Helical" evidence="1">
    <location>
        <begin position="180"/>
        <end position="203"/>
    </location>
</feature>
<name>A0ABP3WRP4_9ALTE</name>
<evidence type="ECO:0008006" key="4">
    <source>
        <dbReference type="Google" id="ProtNLM"/>
    </source>
</evidence>
<proteinExistence type="predicted"/>
<evidence type="ECO:0000256" key="1">
    <source>
        <dbReference type="SAM" id="Phobius"/>
    </source>
</evidence>
<dbReference type="EMBL" id="BAAAFD010000003">
    <property type="protein sequence ID" value="GAA0855772.1"/>
    <property type="molecule type" value="Genomic_DNA"/>
</dbReference>
<feature type="transmembrane region" description="Helical" evidence="1">
    <location>
        <begin position="125"/>
        <end position="144"/>
    </location>
</feature>
<sequence length="239" mass="26672">MLTLHTGLFTSHIFLGSLALILFWIPIFSRKGGLDHIKFGRYYGFTMYAVALSGALMALMVIYDPIALKGHLLNENSDQQNFIVQIRIFWGFLLFLSLLTYTSVRQGFAALVYKQNTQPLRRISHLAPLLLLLIGGLVMFGFGIMQGKTLHTVFGILGVVISSGMLRYCFNKAPKPKQWLLEHFGGMIGSGIGAYTAFIAFGGRRLFADLGSMQLVFWIAPGVIGSIAIYYLSRKYQTK</sequence>
<gene>
    <name evidence="2" type="ORF">GCM10009114_15350</name>
</gene>
<keyword evidence="3" id="KW-1185">Reference proteome</keyword>
<feature type="transmembrane region" description="Helical" evidence="1">
    <location>
        <begin position="6"/>
        <end position="28"/>
    </location>
</feature>
<reference evidence="3" key="1">
    <citation type="journal article" date="2019" name="Int. J. Syst. Evol. Microbiol.">
        <title>The Global Catalogue of Microorganisms (GCM) 10K type strain sequencing project: providing services to taxonomists for standard genome sequencing and annotation.</title>
        <authorList>
            <consortium name="The Broad Institute Genomics Platform"/>
            <consortium name="The Broad Institute Genome Sequencing Center for Infectious Disease"/>
            <person name="Wu L."/>
            <person name="Ma J."/>
        </authorList>
    </citation>
    <scope>NUCLEOTIDE SEQUENCE [LARGE SCALE GENOMIC DNA]</scope>
    <source>
        <strain evidence="3">JCM 15896</strain>
    </source>
</reference>
<protein>
    <recommendedName>
        <fullName evidence="4">DUF2306 domain-containing protein</fullName>
    </recommendedName>
</protein>
<evidence type="ECO:0000313" key="2">
    <source>
        <dbReference type="EMBL" id="GAA0855772.1"/>
    </source>
</evidence>
<organism evidence="2 3">
    <name type="scientific">Aliiglaciecola litoralis</name>
    <dbReference type="NCBI Taxonomy" id="582857"/>
    <lineage>
        <taxon>Bacteria</taxon>
        <taxon>Pseudomonadati</taxon>
        <taxon>Pseudomonadota</taxon>
        <taxon>Gammaproteobacteria</taxon>
        <taxon>Alteromonadales</taxon>
        <taxon>Alteromonadaceae</taxon>
        <taxon>Aliiglaciecola</taxon>
    </lineage>
</organism>
<feature type="transmembrane region" description="Helical" evidence="1">
    <location>
        <begin position="150"/>
        <end position="168"/>
    </location>
</feature>
<keyword evidence="1" id="KW-0472">Membrane</keyword>
<keyword evidence="1" id="KW-1133">Transmembrane helix</keyword>
<dbReference type="RefSeq" id="WP_343858338.1">
    <property type="nucleotide sequence ID" value="NZ_BAAAFD010000003.1"/>
</dbReference>
<dbReference type="Proteomes" id="UP001500359">
    <property type="component" value="Unassembled WGS sequence"/>
</dbReference>
<feature type="transmembrane region" description="Helical" evidence="1">
    <location>
        <begin position="40"/>
        <end position="62"/>
    </location>
</feature>
<feature type="transmembrane region" description="Helical" evidence="1">
    <location>
        <begin position="215"/>
        <end position="233"/>
    </location>
</feature>
<accession>A0ABP3WRP4</accession>
<feature type="transmembrane region" description="Helical" evidence="1">
    <location>
        <begin position="82"/>
        <end position="104"/>
    </location>
</feature>
<comment type="caution">
    <text evidence="2">The sequence shown here is derived from an EMBL/GenBank/DDBJ whole genome shotgun (WGS) entry which is preliminary data.</text>
</comment>
<evidence type="ECO:0000313" key="3">
    <source>
        <dbReference type="Proteomes" id="UP001500359"/>
    </source>
</evidence>